<dbReference type="AlphaFoldDB" id="A0A2P4Y4S5"/>
<comment type="caution">
    <text evidence="2">The sequence shown here is derived from an EMBL/GenBank/DDBJ whole genome shotgun (WGS) entry which is preliminary data.</text>
</comment>
<organism evidence="2 3">
    <name type="scientific">Phytophthora palmivora</name>
    <dbReference type="NCBI Taxonomy" id="4796"/>
    <lineage>
        <taxon>Eukaryota</taxon>
        <taxon>Sar</taxon>
        <taxon>Stramenopiles</taxon>
        <taxon>Oomycota</taxon>
        <taxon>Peronosporomycetes</taxon>
        <taxon>Peronosporales</taxon>
        <taxon>Peronosporaceae</taxon>
        <taxon>Phytophthora</taxon>
    </lineage>
</organism>
<evidence type="ECO:0000256" key="1">
    <source>
        <dbReference type="SAM" id="MobiDB-lite"/>
    </source>
</evidence>
<proteinExistence type="predicted"/>
<dbReference type="OrthoDB" id="143520at2759"/>
<evidence type="ECO:0000313" key="2">
    <source>
        <dbReference type="EMBL" id="POM72699.1"/>
    </source>
</evidence>
<dbReference type="EMBL" id="NCKW01005554">
    <property type="protein sequence ID" value="POM72699.1"/>
    <property type="molecule type" value="Genomic_DNA"/>
</dbReference>
<dbReference type="Proteomes" id="UP000237271">
    <property type="component" value="Unassembled WGS sequence"/>
</dbReference>
<gene>
    <name evidence="2" type="ORF">PHPALM_10551</name>
</gene>
<evidence type="ECO:0000313" key="3">
    <source>
        <dbReference type="Proteomes" id="UP000237271"/>
    </source>
</evidence>
<keyword evidence="3" id="KW-1185">Reference proteome</keyword>
<sequence length="67" mass="7709">MQVLQPRLHAAEEKEEPINSIPDHIVHKPPANSTDPVWELTHRLDTSSTYKGKTYTHIYLLCVKTKT</sequence>
<protein>
    <submittedName>
        <fullName evidence="2">Uncharacterized protein</fullName>
    </submittedName>
</protein>
<feature type="region of interest" description="Disordered" evidence="1">
    <location>
        <begin position="1"/>
        <end position="32"/>
    </location>
</feature>
<reference evidence="2 3" key="1">
    <citation type="journal article" date="2017" name="Genome Biol. Evol.">
        <title>Phytophthora megakarya and P. palmivora, closely related causal agents of cacao black pod rot, underwent increases in genome sizes and gene numbers by different mechanisms.</title>
        <authorList>
            <person name="Ali S.S."/>
            <person name="Shao J."/>
            <person name="Lary D.J."/>
            <person name="Kronmiller B."/>
            <person name="Shen D."/>
            <person name="Strem M.D."/>
            <person name="Amoako-Attah I."/>
            <person name="Akrofi A.Y."/>
            <person name="Begoude B.A."/>
            <person name="Ten Hoopen G.M."/>
            <person name="Coulibaly K."/>
            <person name="Kebe B.I."/>
            <person name="Melnick R.L."/>
            <person name="Guiltinan M.J."/>
            <person name="Tyler B.M."/>
            <person name="Meinhardt L.W."/>
            <person name="Bailey B.A."/>
        </authorList>
    </citation>
    <scope>NUCLEOTIDE SEQUENCE [LARGE SCALE GENOMIC DNA]</scope>
    <source>
        <strain evidence="3">sbr112.9</strain>
    </source>
</reference>
<name>A0A2P4Y4S5_9STRA</name>
<accession>A0A2P4Y4S5</accession>